<comment type="caution">
    <text evidence="2">The sequence shown here is derived from an EMBL/GenBank/DDBJ whole genome shotgun (WGS) entry which is preliminary data.</text>
</comment>
<gene>
    <name evidence="2" type="ORF">ACFP1K_07635</name>
</gene>
<organism evidence="2 3">
    <name type="scientific">Sphaerisporangium aureirubrum</name>
    <dbReference type="NCBI Taxonomy" id="1544736"/>
    <lineage>
        <taxon>Bacteria</taxon>
        <taxon>Bacillati</taxon>
        <taxon>Actinomycetota</taxon>
        <taxon>Actinomycetes</taxon>
        <taxon>Streptosporangiales</taxon>
        <taxon>Streptosporangiaceae</taxon>
        <taxon>Sphaerisporangium</taxon>
    </lineage>
</organism>
<sequence length="211" mass="24291">MPENAGDDEGDLSPYEATLDHIAMLIRRIDRIITTQIEAEEQLLHRAGTDYRAGRLTVESLSALYQRYRGIVWREHPGGPGYYYRPPFTWVWTCQIGLHPTGLAKLVRRSQGNPCWKPNGPNGSWCGEYPIRNGHRPPDGQSVVYVLFDAENVPCYVGSTHKIKTRLQDHARTKQFVRWAAYPCADREAAYVLEERLLAEHKPYLNRRTTR</sequence>
<name>A0ABW1NCK5_9ACTN</name>
<keyword evidence="3" id="KW-1185">Reference proteome</keyword>
<accession>A0ABW1NCK5</accession>
<protein>
    <submittedName>
        <fullName evidence="2">GIY-YIG nuclease family protein</fullName>
    </submittedName>
</protein>
<dbReference type="InterPro" id="IPR000305">
    <property type="entry name" value="GIY-YIG_endonuc"/>
</dbReference>
<dbReference type="Proteomes" id="UP001596137">
    <property type="component" value="Unassembled WGS sequence"/>
</dbReference>
<dbReference type="SUPFAM" id="SSF82771">
    <property type="entry name" value="GIY-YIG endonuclease"/>
    <property type="match status" value="1"/>
</dbReference>
<dbReference type="RefSeq" id="WP_380748433.1">
    <property type="nucleotide sequence ID" value="NZ_JBHSRF010000007.1"/>
</dbReference>
<reference evidence="3" key="1">
    <citation type="journal article" date="2019" name="Int. J. Syst. Evol. Microbiol.">
        <title>The Global Catalogue of Microorganisms (GCM) 10K type strain sequencing project: providing services to taxonomists for standard genome sequencing and annotation.</title>
        <authorList>
            <consortium name="The Broad Institute Genomics Platform"/>
            <consortium name="The Broad Institute Genome Sequencing Center for Infectious Disease"/>
            <person name="Wu L."/>
            <person name="Ma J."/>
        </authorList>
    </citation>
    <scope>NUCLEOTIDE SEQUENCE [LARGE SCALE GENOMIC DNA]</scope>
    <source>
        <strain evidence="3">JCM 30346</strain>
    </source>
</reference>
<proteinExistence type="predicted"/>
<dbReference type="EMBL" id="JBHSRF010000007">
    <property type="protein sequence ID" value="MFC6081028.1"/>
    <property type="molecule type" value="Genomic_DNA"/>
</dbReference>
<dbReference type="SMART" id="SM00465">
    <property type="entry name" value="GIYc"/>
    <property type="match status" value="1"/>
</dbReference>
<evidence type="ECO:0000313" key="2">
    <source>
        <dbReference type="EMBL" id="MFC6081028.1"/>
    </source>
</evidence>
<evidence type="ECO:0000313" key="3">
    <source>
        <dbReference type="Proteomes" id="UP001596137"/>
    </source>
</evidence>
<evidence type="ECO:0000259" key="1">
    <source>
        <dbReference type="SMART" id="SM00465"/>
    </source>
</evidence>
<dbReference type="InterPro" id="IPR035901">
    <property type="entry name" value="GIY-YIG_endonuc_sf"/>
</dbReference>
<feature type="domain" description="GIY-YIG" evidence="1">
    <location>
        <begin position="141"/>
        <end position="211"/>
    </location>
</feature>